<gene>
    <name evidence="2" type="ORF">TAO_0980</name>
</gene>
<sequence length="906" mass="103096">MRVISSFPLINQANTFSALEFGALLLTVNNRLSREFHQYYDLAQQAKGLTVWETPQIFPWQVWLQRYYHQVLTLTHPDDNPSTLLNFPQEQSLWEQIIYESPYRDTLLQVPATANTAQEAWKLWHAWRLPLTHQSSLIAEDTQVFLKWAQVFKAYCQKNNWLDNARLPDEVARISISTRKKIPIPRTIILAGFDEYTPQQQEFFTLLTQQKTEIRLFSAKREIKQAVRIALSDTAKEITIAARWAKQRLETNLAERIGVVIPDLELLRDKVVQIFDGIFHPEAILPGYYTPERAYNISLGQPLVHYPLIYTALLILDFTGGTLSLTKIGALLRSPFLGEAEQEYYSRGILDAYLRKYRESTVALDRLLAAAMVEEARYYCPALSYRLQQFKAALEQLPIKQPPSSWAQRFTHWLYLLGWPGERSLNSEEYQVVLAWHKAVQSFASLDQILPSLKRNTALNKLRRILVGTLFQPESAAEVPIQIMGVLEANDANFDAIWILGLHDEVWPSPPSPNPLLPIELQRHYGLPHASAERELAFARTITKRLLTSAPTIVISHPCRKKDSDLRPSPLIMHLEPILLETLNIALVHPYAAQIQLTSNVEAIVDNYGPSLETRIPIKGGTALLKDQAACPFRAFAKHRLEAKGLEEPSTGLAALDQGSLVHDALRFLWEQLKDQHTLVTCSEKDLQNRVAKAASKAIDVQTKSRPQTFTAKFKAIEQERLEKLLLEWLIQDKQRSTFKVLHLEKSQPLTIGGIHLTIRADRIDQLENGHQVIIDYKTGKLSLRQWEGDRPEEPQLPLYYVAHQAGAIDAILFAQVRRGEMKYLGIAKEQGLAPNTAAKSLAHWDQQVVQWQQILNKLATEVAQGYAAVIPRDSKSCNSCPLPSLCRVGEIEEDVSKDRDDHEAS</sequence>
<proteinExistence type="predicted"/>
<dbReference type="EMBL" id="AP014836">
    <property type="protein sequence ID" value="BAW80350.1"/>
    <property type="molecule type" value="Genomic_DNA"/>
</dbReference>
<evidence type="ECO:0000313" key="2">
    <source>
        <dbReference type="EMBL" id="BAW80350.1"/>
    </source>
</evidence>
<keyword evidence="3" id="KW-1185">Reference proteome</keyword>
<dbReference type="Proteomes" id="UP000243679">
    <property type="component" value="Chromosome"/>
</dbReference>
<dbReference type="InterPro" id="IPR019925">
    <property type="entry name" value="DNA_repair_protein_predicted"/>
</dbReference>
<dbReference type="SUPFAM" id="SSF52540">
    <property type="entry name" value="P-loop containing nucleoside triphosphate hydrolases"/>
    <property type="match status" value="1"/>
</dbReference>
<dbReference type="InterPro" id="IPR027417">
    <property type="entry name" value="P-loop_NTPase"/>
</dbReference>
<evidence type="ECO:0000259" key="1">
    <source>
        <dbReference type="Pfam" id="PF12705"/>
    </source>
</evidence>
<name>A0A1Q2SMJ4_9GAMM</name>
<dbReference type="InterPro" id="IPR011604">
    <property type="entry name" value="PDDEXK-like_dom_sf"/>
</dbReference>
<organism evidence="2 3">
    <name type="scientific">Candidatus Nitrosoglobus terrae</name>
    <dbReference type="NCBI Taxonomy" id="1630141"/>
    <lineage>
        <taxon>Bacteria</taxon>
        <taxon>Pseudomonadati</taxon>
        <taxon>Pseudomonadota</taxon>
        <taxon>Gammaproteobacteria</taxon>
        <taxon>Chromatiales</taxon>
        <taxon>Chromatiaceae</taxon>
        <taxon>Candidatus Nitrosoglobus</taxon>
    </lineage>
</organism>
<dbReference type="AlphaFoldDB" id="A0A1Q2SMJ4"/>
<dbReference type="Pfam" id="PF12705">
    <property type="entry name" value="PDDEXK_1"/>
    <property type="match status" value="1"/>
</dbReference>
<accession>A0A1Q2SMJ4</accession>
<dbReference type="NCBIfam" id="TIGR03623">
    <property type="entry name" value="probable DNA repair protein"/>
    <property type="match status" value="1"/>
</dbReference>
<dbReference type="Gene3D" id="3.90.320.10">
    <property type="match status" value="1"/>
</dbReference>
<dbReference type="InterPro" id="IPR038726">
    <property type="entry name" value="PDDEXK_AddAB-type"/>
</dbReference>
<dbReference type="OrthoDB" id="9761147at2"/>
<dbReference type="RefSeq" id="WP_096526901.1">
    <property type="nucleotide sequence ID" value="NZ_AP014836.1"/>
</dbReference>
<evidence type="ECO:0000313" key="3">
    <source>
        <dbReference type="Proteomes" id="UP000243679"/>
    </source>
</evidence>
<protein>
    <submittedName>
        <fullName evidence="2">DNA repair protein</fullName>
    </submittedName>
</protein>
<reference evidence="2 3" key="1">
    <citation type="journal article" date="2017" name="ISME J.">
        <title>An acid-tolerant ammonia-oxidizing ?-proteobacterium from soil.</title>
        <authorList>
            <person name="Hayatsu M."/>
            <person name="Tago K."/>
            <person name="Uchiyama I."/>
            <person name="Toyoda A."/>
            <person name="Wang Y."/>
            <person name="Shimomura Y."/>
            <person name="Okubo T."/>
            <person name="Kurisu F."/>
            <person name="Hirono Y."/>
            <person name="Nonaka K."/>
            <person name="Akiyama H."/>
            <person name="Itoh T."/>
            <person name="Takami H."/>
        </authorList>
    </citation>
    <scope>NUCLEOTIDE SEQUENCE [LARGE SCALE GENOMIC DNA]</scope>
    <source>
        <strain evidence="2 3">TAO100</strain>
    </source>
</reference>
<dbReference type="KEGG" id="ntt:TAO_0980"/>
<feature type="domain" description="PD-(D/E)XK endonuclease-like" evidence="1">
    <location>
        <begin position="628"/>
        <end position="888"/>
    </location>
</feature>